<dbReference type="EMBL" id="CP048409">
    <property type="protein sequence ID" value="QIA09030.1"/>
    <property type="molecule type" value="Genomic_DNA"/>
</dbReference>
<dbReference type="CDD" id="cd02138">
    <property type="entry name" value="TdsD-like"/>
    <property type="match status" value="1"/>
</dbReference>
<name>A0A6C0RF56_9BACT</name>
<keyword evidence="6" id="KW-1185">Reference proteome</keyword>
<dbReference type="Pfam" id="PF00881">
    <property type="entry name" value="Nitroreductase"/>
    <property type="match status" value="1"/>
</dbReference>
<dbReference type="InterPro" id="IPR000415">
    <property type="entry name" value="Nitroreductase-like"/>
</dbReference>
<accession>A0A6C0RF56</accession>
<evidence type="ECO:0000256" key="2">
    <source>
        <dbReference type="ARBA" id="ARBA00023002"/>
    </source>
</evidence>
<dbReference type="KEGG" id="drc:G0Q07_15485"/>
<evidence type="ECO:0000256" key="1">
    <source>
        <dbReference type="ARBA" id="ARBA00007118"/>
    </source>
</evidence>
<dbReference type="InterPro" id="IPR029479">
    <property type="entry name" value="Nitroreductase"/>
</dbReference>
<feature type="domain" description="Nitroreductase" evidence="4">
    <location>
        <begin position="11"/>
        <end position="51"/>
    </location>
</feature>
<dbReference type="PANTHER" id="PTHR43673:SF10">
    <property type="entry name" value="NADH DEHYDROGENASE_NAD(P)H NITROREDUCTASE XCC3605-RELATED"/>
    <property type="match status" value="1"/>
</dbReference>
<dbReference type="Gene3D" id="3.40.109.10">
    <property type="entry name" value="NADH Oxidase"/>
    <property type="match status" value="1"/>
</dbReference>
<dbReference type="RefSeq" id="WP_163347823.1">
    <property type="nucleotide sequence ID" value="NZ_CP048409.1"/>
</dbReference>
<reference evidence="5 6" key="1">
    <citation type="submission" date="2020-02" db="EMBL/GenBank/DDBJ databases">
        <title>Genome sequencing for Draconibacterium sp. strain M1.</title>
        <authorList>
            <person name="Park S.-J."/>
        </authorList>
    </citation>
    <scope>NUCLEOTIDE SEQUENCE [LARGE SCALE GENOMIC DNA]</scope>
    <source>
        <strain evidence="5 6">M1</strain>
    </source>
</reference>
<sequence length="184" mass="20799">MSKYKIHPLLEKRWSPRAFSDKPVTEEDVNKIFTGASWAASARNEQPWKYVYGLKGTPGFDRLWECLLPGNQPWTKNAAVLFVALQRHTFESNGKTNKKAMHDVGLANAQLLLQAVSVDIYGHLMAGYDAGKAKETLRLNEDMSPVCMGALGYLGDANDLEEPFKSREREPRTRKPLEEFVTKL</sequence>
<gene>
    <name evidence="5" type="ORF">G0Q07_15485</name>
</gene>
<feature type="region of interest" description="Disordered" evidence="3">
    <location>
        <begin position="162"/>
        <end position="184"/>
    </location>
</feature>
<dbReference type="GO" id="GO:0016491">
    <property type="term" value="F:oxidoreductase activity"/>
    <property type="evidence" value="ECO:0007669"/>
    <property type="project" value="UniProtKB-KW"/>
</dbReference>
<protein>
    <submittedName>
        <fullName evidence="5">Nitroreductase</fullName>
    </submittedName>
</protein>
<proteinExistence type="inferred from homology"/>
<dbReference type="Proteomes" id="UP000474630">
    <property type="component" value="Chromosome"/>
</dbReference>
<organism evidence="5 6">
    <name type="scientific">Draconibacterium halophilum</name>
    <dbReference type="NCBI Taxonomy" id="2706887"/>
    <lineage>
        <taxon>Bacteria</taxon>
        <taxon>Pseudomonadati</taxon>
        <taxon>Bacteroidota</taxon>
        <taxon>Bacteroidia</taxon>
        <taxon>Marinilabiliales</taxon>
        <taxon>Prolixibacteraceae</taxon>
        <taxon>Draconibacterium</taxon>
    </lineage>
</organism>
<evidence type="ECO:0000259" key="4">
    <source>
        <dbReference type="Pfam" id="PF00881"/>
    </source>
</evidence>
<evidence type="ECO:0000256" key="3">
    <source>
        <dbReference type="SAM" id="MobiDB-lite"/>
    </source>
</evidence>
<comment type="similarity">
    <text evidence="1">Belongs to the nitroreductase family.</text>
</comment>
<evidence type="ECO:0000313" key="6">
    <source>
        <dbReference type="Proteomes" id="UP000474630"/>
    </source>
</evidence>
<dbReference type="PANTHER" id="PTHR43673">
    <property type="entry name" value="NAD(P)H NITROREDUCTASE YDGI-RELATED"/>
    <property type="match status" value="1"/>
</dbReference>
<evidence type="ECO:0000313" key="5">
    <source>
        <dbReference type="EMBL" id="QIA09030.1"/>
    </source>
</evidence>
<dbReference type="AlphaFoldDB" id="A0A6C0RF56"/>
<dbReference type="SUPFAM" id="SSF55469">
    <property type="entry name" value="FMN-dependent nitroreductase-like"/>
    <property type="match status" value="1"/>
</dbReference>
<keyword evidence="2" id="KW-0560">Oxidoreductase</keyword>